<organism evidence="8 9">
    <name type="scientific">Candidatus Ignatzschineria merdigallinarum</name>
    <dbReference type="NCBI Taxonomy" id="2838621"/>
    <lineage>
        <taxon>Bacteria</taxon>
        <taxon>Pseudomonadati</taxon>
        <taxon>Pseudomonadota</taxon>
        <taxon>Gammaproteobacteria</taxon>
        <taxon>Cardiobacteriales</taxon>
        <taxon>Ignatzschineriaceae</taxon>
        <taxon>Ignatzschineria</taxon>
    </lineage>
</organism>
<accession>A0A9D1TTR0</accession>
<dbReference type="PANTHER" id="PTHR34856">
    <property type="entry name" value="PROTEIN NRFD"/>
    <property type="match status" value="1"/>
</dbReference>
<comment type="caution">
    <text evidence="8">The sequence shown here is derived from an EMBL/GenBank/DDBJ whole genome shotgun (WGS) entry which is preliminary data.</text>
</comment>
<dbReference type="EMBL" id="DXHP01000019">
    <property type="protein sequence ID" value="HIW05870.1"/>
    <property type="molecule type" value="Genomic_DNA"/>
</dbReference>
<comment type="similarity">
    <text evidence="2">Belongs to the NrfD family.</text>
</comment>
<feature type="transmembrane region" description="Helical" evidence="7">
    <location>
        <begin position="250"/>
        <end position="271"/>
    </location>
</feature>
<protein>
    <submittedName>
        <fullName evidence="8">Polysulfide reductase NrfD</fullName>
    </submittedName>
</protein>
<evidence type="ECO:0000256" key="5">
    <source>
        <dbReference type="ARBA" id="ARBA00022989"/>
    </source>
</evidence>
<reference evidence="8" key="1">
    <citation type="journal article" date="2021" name="PeerJ">
        <title>Extensive microbial diversity within the chicken gut microbiome revealed by metagenomics and culture.</title>
        <authorList>
            <person name="Gilroy R."/>
            <person name="Ravi A."/>
            <person name="Getino M."/>
            <person name="Pursley I."/>
            <person name="Horton D.L."/>
            <person name="Alikhan N.F."/>
            <person name="Baker D."/>
            <person name="Gharbi K."/>
            <person name="Hall N."/>
            <person name="Watson M."/>
            <person name="Adriaenssens E.M."/>
            <person name="Foster-Nyarko E."/>
            <person name="Jarju S."/>
            <person name="Secka A."/>
            <person name="Antonio M."/>
            <person name="Oren A."/>
            <person name="Chaudhuri R.R."/>
            <person name="La Ragione R."/>
            <person name="Hildebrand F."/>
            <person name="Pallen M.J."/>
        </authorList>
    </citation>
    <scope>NUCLEOTIDE SEQUENCE</scope>
    <source>
        <strain evidence="8">CHK160-9182</strain>
    </source>
</reference>
<gene>
    <name evidence="8" type="primary">nrfD</name>
    <name evidence="8" type="ORF">H9889_00870</name>
</gene>
<feature type="transmembrane region" description="Helical" evidence="7">
    <location>
        <begin position="48"/>
        <end position="70"/>
    </location>
</feature>
<feature type="transmembrane region" description="Helical" evidence="7">
    <location>
        <begin position="90"/>
        <end position="113"/>
    </location>
</feature>
<keyword evidence="4 7" id="KW-0812">Transmembrane</keyword>
<comment type="subcellular location">
    <subcellularLocation>
        <location evidence="1">Cell membrane</location>
        <topology evidence="1">Multi-pass membrane protein</topology>
    </subcellularLocation>
</comment>
<reference evidence="8" key="2">
    <citation type="submission" date="2021-04" db="EMBL/GenBank/DDBJ databases">
        <authorList>
            <person name="Gilroy R."/>
        </authorList>
    </citation>
    <scope>NUCLEOTIDE SEQUENCE</scope>
    <source>
        <strain evidence="8">CHK160-9182</strain>
    </source>
</reference>
<dbReference type="InterPro" id="IPR052049">
    <property type="entry name" value="Electron_transfer_protein"/>
</dbReference>
<feature type="transmembrane region" description="Helical" evidence="7">
    <location>
        <begin position="20"/>
        <end position="41"/>
    </location>
</feature>
<feature type="transmembrane region" description="Helical" evidence="7">
    <location>
        <begin position="134"/>
        <end position="158"/>
    </location>
</feature>
<evidence type="ECO:0000256" key="2">
    <source>
        <dbReference type="ARBA" id="ARBA00008929"/>
    </source>
</evidence>
<dbReference type="GO" id="GO:0005886">
    <property type="term" value="C:plasma membrane"/>
    <property type="evidence" value="ECO:0007669"/>
    <property type="project" value="UniProtKB-SubCell"/>
</dbReference>
<evidence type="ECO:0000256" key="3">
    <source>
        <dbReference type="ARBA" id="ARBA00022475"/>
    </source>
</evidence>
<evidence type="ECO:0000313" key="9">
    <source>
        <dbReference type="Proteomes" id="UP000823934"/>
    </source>
</evidence>
<evidence type="ECO:0000313" key="8">
    <source>
        <dbReference type="EMBL" id="HIW05870.1"/>
    </source>
</evidence>
<feature type="transmembrane region" description="Helical" evidence="7">
    <location>
        <begin position="323"/>
        <end position="349"/>
    </location>
</feature>
<keyword evidence="5 7" id="KW-1133">Transmembrane helix</keyword>
<keyword evidence="6 7" id="KW-0472">Membrane</keyword>
<evidence type="ECO:0000256" key="7">
    <source>
        <dbReference type="SAM" id="Phobius"/>
    </source>
</evidence>
<feature type="transmembrane region" description="Helical" evidence="7">
    <location>
        <begin position="283"/>
        <end position="303"/>
    </location>
</feature>
<evidence type="ECO:0000256" key="1">
    <source>
        <dbReference type="ARBA" id="ARBA00004651"/>
    </source>
</evidence>
<feature type="transmembrane region" description="Helical" evidence="7">
    <location>
        <begin position="211"/>
        <end position="230"/>
    </location>
</feature>
<dbReference type="PANTHER" id="PTHR34856:SF2">
    <property type="entry name" value="PROTEIN NRFD"/>
    <property type="match status" value="1"/>
</dbReference>
<dbReference type="AlphaFoldDB" id="A0A9D1TTR0"/>
<dbReference type="Gene3D" id="1.20.1630.10">
    <property type="entry name" value="Formate dehydrogenase/DMSO reductase domain"/>
    <property type="match status" value="1"/>
</dbReference>
<feature type="transmembrane region" description="Helical" evidence="7">
    <location>
        <begin position="170"/>
        <end position="190"/>
    </location>
</feature>
<evidence type="ECO:0000256" key="4">
    <source>
        <dbReference type="ARBA" id="ARBA00022692"/>
    </source>
</evidence>
<dbReference type="Pfam" id="PF03916">
    <property type="entry name" value="NrfD"/>
    <property type="match status" value="1"/>
</dbReference>
<keyword evidence="3" id="KW-1003">Cell membrane</keyword>
<evidence type="ECO:0000256" key="6">
    <source>
        <dbReference type="ARBA" id="ARBA00023136"/>
    </source>
</evidence>
<proteinExistence type="inferred from homology"/>
<dbReference type="InterPro" id="IPR005614">
    <property type="entry name" value="NrfD-like"/>
</dbReference>
<sequence>MIRELLTLPQEIAWLPWAVQYFFFIGIAASASLIAVILRWWKHGELKGLELLVVGFGITAGIVGPIALLADLHQPGRFFNFYTQMAPWSWMWIGAIFVPLFVVFIIVQFLLLLRENTTKAGTYKWFKALHWGDLNPSVWLEWTSVGLLVTAFMILLYTGKEVNVLKSQPIWFTAWLPWALFFTAFQAVPMCVKAWNSLSSRWSRRQDDTAILSRFQLVGLIGVAITLMGWAMSDTPAGAAFRDLPNKGSVWWTIGLSLFIYWFVLMIYTLVNFNMRRINCRWIDLLLALGSLSLAWTIRWAILMQSQTLPKYNVVINPYHLDWGFSGFLGILATFGLWLTLVIVVWSLLQDRWLTFKGVSHGSFK</sequence>
<dbReference type="Proteomes" id="UP000823934">
    <property type="component" value="Unassembled WGS sequence"/>
</dbReference>
<name>A0A9D1TTR0_9GAMM</name>